<dbReference type="PANTHER" id="PTHR43876">
    <property type="entry name" value="UBIQUINONE BIOSYNTHESIS MONOOXYGENASE COQ6, MITOCHONDRIAL"/>
    <property type="match status" value="1"/>
</dbReference>
<proteinExistence type="inferred from homology"/>
<evidence type="ECO:0000256" key="5">
    <source>
        <dbReference type="ARBA" id="ARBA00022827"/>
    </source>
</evidence>
<evidence type="ECO:0000256" key="7">
    <source>
        <dbReference type="ARBA" id="ARBA00023033"/>
    </source>
</evidence>
<evidence type="ECO:0000313" key="11">
    <source>
        <dbReference type="Proteomes" id="UP000553706"/>
    </source>
</evidence>
<sequence length="394" mass="43089">MTTTHDIAIIGAGPVGGTLALALAARGWRVLLVDRADLSPMESADFDGRAYAISAGSKTIMEWAGIWDRQPYAPCPILDIDVTDGKLGRAPSPLKLHFDHRAVGEDPFGWIIEARSIRIALNNRLHEAENLTLRAPAEAVVERSAEQVLLRIGAEEFTAKLVVAAEGRKSPLRDQAGIGLTRLPYHQTAVIFAIDHETPHNGVALEHFLPGGPFAVLPMTGTPEHPNLSAVVFTERDATAQKLYAMEPEPFMREVEKRLNNRLGRVALAGRRWLYPLSAQYASRYYDTRLALVGDAAHGVHPIAGQGLNLGYQDAEALVRLLEGAADPGAPALLARYQAARRPINMAMLLGMDTLDRLFSTNFPPIRLARDLGLAAVERMPRLKKRFMLAAMGR</sequence>
<keyword evidence="5" id="KW-0274">FAD</keyword>
<dbReference type="Proteomes" id="UP000553706">
    <property type="component" value="Unassembled WGS sequence"/>
</dbReference>
<dbReference type="AlphaFoldDB" id="A0A840VTI8"/>
<gene>
    <name evidence="10" type="ORF">HNP71_001792</name>
</gene>
<evidence type="ECO:0000259" key="9">
    <source>
        <dbReference type="Pfam" id="PF01494"/>
    </source>
</evidence>
<dbReference type="EC" id="1.14.13.-" evidence="10"/>
<dbReference type="PROSITE" id="PS01304">
    <property type="entry name" value="UBIH"/>
    <property type="match status" value="1"/>
</dbReference>
<dbReference type="GO" id="GO:0016705">
    <property type="term" value="F:oxidoreductase activity, acting on paired donors, with incorporation or reduction of molecular oxygen"/>
    <property type="evidence" value="ECO:0007669"/>
    <property type="project" value="InterPro"/>
</dbReference>
<dbReference type="Pfam" id="PF01494">
    <property type="entry name" value="FAD_binding_3"/>
    <property type="match status" value="1"/>
</dbReference>
<name>A0A840VTI8_9PROT</name>
<evidence type="ECO:0000256" key="3">
    <source>
        <dbReference type="ARBA" id="ARBA00005349"/>
    </source>
</evidence>
<dbReference type="FunFam" id="3.50.50.60:FF:000021">
    <property type="entry name" value="Ubiquinone biosynthesis monooxygenase COQ6"/>
    <property type="match status" value="1"/>
</dbReference>
<evidence type="ECO:0000256" key="1">
    <source>
        <dbReference type="ARBA" id="ARBA00001974"/>
    </source>
</evidence>
<accession>A0A840VTI8</accession>
<dbReference type="UniPathway" id="UPA00232"/>
<comment type="pathway">
    <text evidence="2">Cofactor biosynthesis; ubiquinone biosynthesis.</text>
</comment>
<evidence type="ECO:0000313" key="10">
    <source>
        <dbReference type="EMBL" id="MBB5373532.1"/>
    </source>
</evidence>
<evidence type="ECO:0000256" key="6">
    <source>
        <dbReference type="ARBA" id="ARBA00023002"/>
    </source>
</evidence>
<reference evidence="10 11" key="1">
    <citation type="submission" date="2020-08" db="EMBL/GenBank/DDBJ databases">
        <title>Genomic Encyclopedia of Type Strains, Phase IV (KMG-IV): sequencing the most valuable type-strain genomes for metagenomic binning, comparative biology and taxonomic classification.</title>
        <authorList>
            <person name="Goeker M."/>
        </authorList>
    </citation>
    <scope>NUCLEOTIDE SEQUENCE [LARGE SCALE GENOMIC DNA]</scope>
    <source>
        <strain evidence="10 11">DSM 27026</strain>
    </source>
</reference>
<keyword evidence="4" id="KW-0285">Flavoprotein</keyword>
<feature type="domain" description="FAD dependent oxidoreductase" evidence="8">
    <location>
        <begin position="6"/>
        <end position="38"/>
    </location>
</feature>
<comment type="similarity">
    <text evidence="3">Belongs to the UbiH/COQ6 family.</text>
</comment>
<dbReference type="EMBL" id="JACHFJ010000007">
    <property type="protein sequence ID" value="MBB5373532.1"/>
    <property type="molecule type" value="Genomic_DNA"/>
</dbReference>
<dbReference type="InterPro" id="IPR018168">
    <property type="entry name" value="Ubi_Hdrlase_CS"/>
</dbReference>
<dbReference type="InterPro" id="IPR002938">
    <property type="entry name" value="FAD-bd"/>
</dbReference>
<dbReference type="GO" id="GO:0071949">
    <property type="term" value="F:FAD binding"/>
    <property type="evidence" value="ECO:0007669"/>
    <property type="project" value="InterPro"/>
</dbReference>
<dbReference type="Pfam" id="PF01266">
    <property type="entry name" value="DAO"/>
    <property type="match status" value="1"/>
</dbReference>
<evidence type="ECO:0000259" key="8">
    <source>
        <dbReference type="Pfam" id="PF01266"/>
    </source>
</evidence>
<keyword evidence="11" id="KW-1185">Reference proteome</keyword>
<dbReference type="PANTHER" id="PTHR43876:SF7">
    <property type="entry name" value="UBIQUINONE BIOSYNTHESIS MONOOXYGENASE COQ6, MITOCHONDRIAL"/>
    <property type="match status" value="1"/>
</dbReference>
<protein>
    <submittedName>
        <fullName evidence="10">2-octaprenyl-6-methoxyphenol hydroxylase</fullName>
        <ecNumber evidence="10">1.14.13.-</ecNumber>
    </submittedName>
</protein>
<dbReference type="InterPro" id="IPR051205">
    <property type="entry name" value="UbiH/COQ6_monooxygenase"/>
</dbReference>
<evidence type="ECO:0000256" key="4">
    <source>
        <dbReference type="ARBA" id="ARBA00022630"/>
    </source>
</evidence>
<dbReference type="PRINTS" id="PR00420">
    <property type="entry name" value="RNGMNOXGNASE"/>
</dbReference>
<comment type="cofactor">
    <cofactor evidence="1">
        <name>FAD</name>
        <dbReference type="ChEBI" id="CHEBI:57692"/>
    </cofactor>
</comment>
<dbReference type="NCBIfam" id="TIGR01988">
    <property type="entry name" value="Ubi-OHases"/>
    <property type="match status" value="1"/>
</dbReference>
<dbReference type="GO" id="GO:0006744">
    <property type="term" value="P:ubiquinone biosynthetic process"/>
    <property type="evidence" value="ECO:0007669"/>
    <property type="project" value="UniProtKB-UniPathway"/>
</dbReference>
<dbReference type="SUPFAM" id="SSF51905">
    <property type="entry name" value="FAD/NAD(P)-binding domain"/>
    <property type="match status" value="1"/>
</dbReference>
<comment type="caution">
    <text evidence="10">The sequence shown here is derived from an EMBL/GenBank/DDBJ whole genome shotgun (WGS) entry which is preliminary data.</text>
</comment>
<feature type="domain" description="FAD-binding" evidence="9">
    <location>
        <begin position="153"/>
        <end position="348"/>
    </location>
</feature>
<dbReference type="GO" id="GO:0110142">
    <property type="term" value="C:ubiquinone biosynthesis complex"/>
    <property type="evidence" value="ECO:0007669"/>
    <property type="project" value="UniProtKB-ARBA"/>
</dbReference>
<dbReference type="InterPro" id="IPR006076">
    <property type="entry name" value="FAD-dep_OxRdtase"/>
</dbReference>
<dbReference type="Gene3D" id="3.50.50.60">
    <property type="entry name" value="FAD/NAD(P)-binding domain"/>
    <property type="match status" value="2"/>
</dbReference>
<dbReference type="InterPro" id="IPR010971">
    <property type="entry name" value="UbiH/COQ6"/>
</dbReference>
<evidence type="ECO:0000256" key="2">
    <source>
        <dbReference type="ARBA" id="ARBA00004749"/>
    </source>
</evidence>
<dbReference type="InterPro" id="IPR036188">
    <property type="entry name" value="FAD/NAD-bd_sf"/>
</dbReference>
<keyword evidence="6 10" id="KW-0560">Oxidoreductase</keyword>
<dbReference type="GO" id="GO:0004497">
    <property type="term" value="F:monooxygenase activity"/>
    <property type="evidence" value="ECO:0007669"/>
    <property type="project" value="UniProtKB-KW"/>
</dbReference>
<organism evidence="10 11">
    <name type="scientific">Acidocella aromatica</name>
    <dbReference type="NCBI Taxonomy" id="1303579"/>
    <lineage>
        <taxon>Bacteria</taxon>
        <taxon>Pseudomonadati</taxon>
        <taxon>Pseudomonadota</taxon>
        <taxon>Alphaproteobacteria</taxon>
        <taxon>Acetobacterales</taxon>
        <taxon>Acidocellaceae</taxon>
        <taxon>Acidocella</taxon>
    </lineage>
</organism>
<keyword evidence="7" id="KW-0503">Monooxygenase</keyword>
<dbReference type="RefSeq" id="WP_183266536.1">
    <property type="nucleotide sequence ID" value="NZ_JACHFJ010000007.1"/>
</dbReference>